<reference evidence="1 2" key="1">
    <citation type="journal article" date="2015" name="Nature">
        <title>rRNA introns, odd ribosomes, and small enigmatic genomes across a large radiation of phyla.</title>
        <authorList>
            <person name="Brown C.T."/>
            <person name="Hug L.A."/>
            <person name="Thomas B.C."/>
            <person name="Sharon I."/>
            <person name="Castelle C.J."/>
            <person name="Singh A."/>
            <person name="Wilkins M.J."/>
            <person name="Williams K.H."/>
            <person name="Banfield J.F."/>
        </authorList>
    </citation>
    <scope>NUCLEOTIDE SEQUENCE [LARGE SCALE GENOMIC DNA]</scope>
</reference>
<comment type="caution">
    <text evidence="1">The sequence shown here is derived from an EMBL/GenBank/DDBJ whole genome shotgun (WGS) entry which is preliminary data.</text>
</comment>
<evidence type="ECO:0000313" key="1">
    <source>
        <dbReference type="EMBL" id="KKU03607.1"/>
    </source>
</evidence>
<proteinExistence type="predicted"/>
<dbReference type="Proteomes" id="UP000034086">
    <property type="component" value="Unassembled WGS sequence"/>
</dbReference>
<accession>A0A0G1M696</accession>
<name>A0A0G1M696_9BACT</name>
<gene>
    <name evidence="1" type="ORF">UX03_C0015G0009</name>
</gene>
<protein>
    <submittedName>
        <fullName evidence="1">Uncharacterized protein</fullName>
    </submittedName>
</protein>
<dbReference type="AlphaFoldDB" id="A0A0G1M696"/>
<organism evidence="1 2">
    <name type="scientific">Candidatus Woesebacteria bacterium GW2011_GWE1_45_18</name>
    <dbReference type="NCBI Taxonomy" id="1618598"/>
    <lineage>
        <taxon>Bacteria</taxon>
        <taxon>Candidatus Woeseibacteriota</taxon>
    </lineage>
</organism>
<dbReference type="EMBL" id="LCKQ01000015">
    <property type="protein sequence ID" value="KKU03607.1"/>
    <property type="molecule type" value="Genomic_DNA"/>
</dbReference>
<evidence type="ECO:0000313" key="2">
    <source>
        <dbReference type="Proteomes" id="UP000034086"/>
    </source>
</evidence>
<sequence>MAKDSPIFIDVGQGLALPIGQPTISCWVTTSRPKKPMKGVFGLNIQTNSLEFWNGNIWLTVPLEIL</sequence>